<evidence type="ECO:0000313" key="3">
    <source>
        <dbReference type="Proteomes" id="UP000092460"/>
    </source>
</evidence>
<keyword evidence="3" id="KW-1185">Reference proteome</keyword>
<evidence type="ECO:0000256" key="1">
    <source>
        <dbReference type="SAM" id="Coils"/>
    </source>
</evidence>
<dbReference type="EMBL" id="JXJN01005885">
    <property type="status" value="NOT_ANNOTATED_CDS"/>
    <property type="molecule type" value="Genomic_DNA"/>
</dbReference>
<dbReference type="Proteomes" id="UP000092460">
    <property type="component" value="Unassembled WGS sequence"/>
</dbReference>
<dbReference type="Pfam" id="PF15960">
    <property type="entry name" value="DUF4763"/>
    <property type="match status" value="1"/>
</dbReference>
<accession>A0A1B0AYM7</accession>
<dbReference type="InterPro" id="IPR031883">
    <property type="entry name" value="DUF4763"/>
</dbReference>
<dbReference type="STRING" id="67801.A0A1B0AYM7"/>
<keyword evidence="1" id="KW-0175">Coiled coil</keyword>
<proteinExistence type="predicted"/>
<reference evidence="2" key="2">
    <citation type="submission" date="2020-05" db="UniProtKB">
        <authorList>
            <consortium name="EnsemblMetazoa"/>
        </authorList>
    </citation>
    <scope>IDENTIFICATION</scope>
    <source>
        <strain evidence="2">IAEA</strain>
    </source>
</reference>
<dbReference type="VEuPathDB" id="VectorBase:GPPI013182"/>
<reference evidence="3" key="1">
    <citation type="submission" date="2015-01" db="EMBL/GenBank/DDBJ databases">
        <authorList>
            <person name="Aksoy S."/>
            <person name="Warren W."/>
            <person name="Wilson R.K."/>
        </authorList>
    </citation>
    <scope>NUCLEOTIDE SEQUENCE [LARGE SCALE GENOMIC DNA]</scope>
    <source>
        <strain evidence="3">IAEA</strain>
    </source>
</reference>
<name>A0A1B0AYM7_9MUSC</name>
<protein>
    <submittedName>
        <fullName evidence="2">Uncharacterized protein</fullName>
    </submittedName>
</protein>
<sequence length="273" mass="31937">MSANKIVNIEEETVFYETAQSTDDDEQPIKAGMKIVSHELDRLKTHIQAMQNRLKSIIIQCPEGNSEDLELWLSSREEREIFELKKNQEILQNQINELRNNCADAKEQIKDLRMRMFLKARQILKLQKMIVKMVTIKDSLECEFGKFVKRFEFVSSVKAVWERVLQKFDSQKAYYSQLEQSFVPRAHFLEEKKYFMASVNEIKALVKAIFVYQSCPVRDLDDRLASKSIRECDVILGINVKTIYLPHDLNKAANLSDVYVNEDGLRTPKHVRL</sequence>
<dbReference type="AlphaFoldDB" id="A0A1B0AYM7"/>
<feature type="coiled-coil region" evidence="1">
    <location>
        <begin position="33"/>
        <end position="115"/>
    </location>
</feature>
<dbReference type="EnsemblMetazoa" id="GPPI013182-RA">
    <property type="protein sequence ID" value="GPPI013182-PA"/>
    <property type="gene ID" value="GPPI013182"/>
</dbReference>
<organism evidence="2 3">
    <name type="scientific">Glossina palpalis gambiensis</name>
    <dbReference type="NCBI Taxonomy" id="67801"/>
    <lineage>
        <taxon>Eukaryota</taxon>
        <taxon>Metazoa</taxon>
        <taxon>Ecdysozoa</taxon>
        <taxon>Arthropoda</taxon>
        <taxon>Hexapoda</taxon>
        <taxon>Insecta</taxon>
        <taxon>Pterygota</taxon>
        <taxon>Neoptera</taxon>
        <taxon>Endopterygota</taxon>
        <taxon>Diptera</taxon>
        <taxon>Brachycera</taxon>
        <taxon>Muscomorpha</taxon>
        <taxon>Hippoboscoidea</taxon>
        <taxon>Glossinidae</taxon>
        <taxon>Glossina</taxon>
    </lineage>
</organism>
<evidence type="ECO:0000313" key="2">
    <source>
        <dbReference type="EnsemblMetazoa" id="GPPI013182-PA"/>
    </source>
</evidence>